<reference evidence="5 6" key="1">
    <citation type="journal article" date="2018" name="Evol. Lett.">
        <title>Horizontal gene cluster transfer increased hallucinogenic mushroom diversity.</title>
        <authorList>
            <person name="Reynolds H.T."/>
            <person name="Vijayakumar V."/>
            <person name="Gluck-Thaler E."/>
            <person name="Korotkin H.B."/>
            <person name="Matheny P.B."/>
            <person name="Slot J.C."/>
        </authorList>
    </citation>
    <scope>NUCLEOTIDE SEQUENCE [LARGE SCALE GENOMIC DNA]</scope>
    <source>
        <strain evidence="5 6">2629</strain>
    </source>
</reference>
<sequence length="552" mass="59787">MAEKDPSARLRRAVKENNLFLVKRLIQRTDMRNPDTDSKRYTSLAWAAVLGNEETFEFLLSAGHDDEELSRDSEHNTILMLLADQTPSTPGAFYSSSNSQDTTGAYLRMARLYYDRYNWILDWSNIHGKTALHIAALKGNEELVRMLCDLGADIDLSDNKGNTPLHYASSWGHVPTVQLLIERGCQYSAKNNQGFTASDYAYSFSTRDTLQDTARIQFENNKKQRRNIFAQAAARANGEYGVSMGPPPVPIKDSPAHRMRSGSGTSRTTATSDSGDPDSLFVGQLSSSPSQPSTGSSSAFFPQSSSSHHTPHAPSTSSVATFSAASVKSQMLNPTANPASALSPIANRVRERDADAMEKYLNRNRSGSQGTASTENKSQNGSQMAGIGALSNDDDLRELMSGTITPRKLRPSLSAAQLRTQASNSSTNGAYPAEMKSRSGTSPTASRGVTSPPPMLGRSSSTSKSLRPMASADQLTYDESGGYTGPPSQYAKFPEPPLMIEDQSTPTASTTQTQHHSRRKALQQILSKPLQSFESSSSSHRRGMSAASVRGS</sequence>
<feature type="region of interest" description="Disordered" evidence="4">
    <location>
        <begin position="361"/>
        <end position="552"/>
    </location>
</feature>
<evidence type="ECO:0000313" key="5">
    <source>
        <dbReference type="EMBL" id="PPQ99068.1"/>
    </source>
</evidence>
<feature type="compositionally biased region" description="Low complexity" evidence="4">
    <location>
        <begin position="503"/>
        <end position="514"/>
    </location>
</feature>
<evidence type="ECO:0000256" key="1">
    <source>
        <dbReference type="ARBA" id="ARBA00022737"/>
    </source>
</evidence>
<dbReference type="EMBL" id="NHTK01001370">
    <property type="protein sequence ID" value="PPQ99068.1"/>
    <property type="molecule type" value="Genomic_DNA"/>
</dbReference>
<keyword evidence="1" id="KW-0677">Repeat</keyword>
<feature type="compositionally biased region" description="Low complexity" evidence="4">
    <location>
        <begin position="261"/>
        <end position="274"/>
    </location>
</feature>
<feature type="repeat" description="ANK" evidence="3">
    <location>
        <begin position="127"/>
        <end position="159"/>
    </location>
</feature>
<feature type="repeat" description="ANK" evidence="3">
    <location>
        <begin position="160"/>
        <end position="192"/>
    </location>
</feature>
<dbReference type="SUPFAM" id="SSF48403">
    <property type="entry name" value="Ankyrin repeat"/>
    <property type="match status" value="1"/>
</dbReference>
<gene>
    <name evidence="5" type="ORF">CVT24_003628</name>
</gene>
<evidence type="ECO:0000256" key="3">
    <source>
        <dbReference type="PROSITE-ProRule" id="PRU00023"/>
    </source>
</evidence>
<feature type="compositionally biased region" description="Low complexity" evidence="4">
    <location>
        <begin position="527"/>
        <end position="552"/>
    </location>
</feature>
<evidence type="ECO:0008006" key="7">
    <source>
        <dbReference type="Google" id="ProtNLM"/>
    </source>
</evidence>
<dbReference type="SMART" id="SM00248">
    <property type="entry name" value="ANK"/>
    <property type="match status" value="3"/>
</dbReference>
<feature type="compositionally biased region" description="Polar residues" evidence="4">
    <location>
        <begin position="438"/>
        <end position="449"/>
    </location>
</feature>
<keyword evidence="6" id="KW-1185">Reference proteome</keyword>
<dbReference type="Pfam" id="PF12796">
    <property type="entry name" value="Ank_2"/>
    <property type="match status" value="1"/>
</dbReference>
<dbReference type="OrthoDB" id="341259at2759"/>
<evidence type="ECO:0000256" key="4">
    <source>
        <dbReference type="SAM" id="MobiDB-lite"/>
    </source>
</evidence>
<keyword evidence="2 3" id="KW-0040">ANK repeat</keyword>
<dbReference type="InParanoid" id="A0A409Y7X0"/>
<dbReference type="InterPro" id="IPR002110">
    <property type="entry name" value="Ankyrin_rpt"/>
</dbReference>
<evidence type="ECO:0000256" key="2">
    <source>
        <dbReference type="ARBA" id="ARBA00023043"/>
    </source>
</evidence>
<dbReference type="InterPro" id="IPR036770">
    <property type="entry name" value="Ankyrin_rpt-contain_sf"/>
</dbReference>
<organism evidence="5 6">
    <name type="scientific">Panaeolus cyanescens</name>
    <dbReference type="NCBI Taxonomy" id="181874"/>
    <lineage>
        <taxon>Eukaryota</taxon>
        <taxon>Fungi</taxon>
        <taxon>Dikarya</taxon>
        <taxon>Basidiomycota</taxon>
        <taxon>Agaricomycotina</taxon>
        <taxon>Agaricomycetes</taxon>
        <taxon>Agaricomycetidae</taxon>
        <taxon>Agaricales</taxon>
        <taxon>Agaricineae</taxon>
        <taxon>Galeropsidaceae</taxon>
        <taxon>Panaeolus</taxon>
    </lineage>
</organism>
<evidence type="ECO:0000313" key="6">
    <source>
        <dbReference type="Proteomes" id="UP000284842"/>
    </source>
</evidence>
<dbReference type="Gene3D" id="1.25.40.20">
    <property type="entry name" value="Ankyrin repeat-containing domain"/>
    <property type="match status" value="2"/>
</dbReference>
<dbReference type="PROSITE" id="PS50088">
    <property type="entry name" value="ANK_REPEAT"/>
    <property type="match status" value="2"/>
</dbReference>
<protein>
    <recommendedName>
        <fullName evidence="7">Ankyrin</fullName>
    </recommendedName>
</protein>
<name>A0A409Y7X0_9AGAR</name>
<dbReference type="PROSITE" id="PS50297">
    <property type="entry name" value="ANK_REP_REGION"/>
    <property type="match status" value="2"/>
</dbReference>
<dbReference type="PRINTS" id="PR01415">
    <property type="entry name" value="ANKYRIN"/>
</dbReference>
<proteinExistence type="predicted"/>
<dbReference type="AlphaFoldDB" id="A0A409Y7X0"/>
<feature type="compositionally biased region" description="Polar residues" evidence="4">
    <location>
        <begin position="414"/>
        <end position="429"/>
    </location>
</feature>
<dbReference type="STRING" id="181874.A0A409Y7X0"/>
<feature type="region of interest" description="Disordered" evidence="4">
    <location>
        <begin position="239"/>
        <end position="317"/>
    </location>
</feature>
<comment type="caution">
    <text evidence="5">The sequence shown here is derived from an EMBL/GenBank/DDBJ whole genome shotgun (WGS) entry which is preliminary data.</text>
</comment>
<dbReference type="PANTHER" id="PTHR24171">
    <property type="entry name" value="ANKYRIN REPEAT DOMAIN-CONTAINING PROTEIN 39-RELATED"/>
    <property type="match status" value="1"/>
</dbReference>
<dbReference type="Proteomes" id="UP000284842">
    <property type="component" value="Unassembled WGS sequence"/>
</dbReference>
<feature type="compositionally biased region" description="Polar residues" evidence="4">
    <location>
        <begin position="363"/>
        <end position="383"/>
    </location>
</feature>
<accession>A0A409Y7X0</accession>
<feature type="compositionally biased region" description="Low complexity" evidence="4">
    <location>
        <begin position="283"/>
        <end position="317"/>
    </location>
</feature>